<dbReference type="PROSITE" id="PS51257">
    <property type="entry name" value="PROKAR_LIPOPROTEIN"/>
    <property type="match status" value="1"/>
</dbReference>
<dbReference type="CDD" id="cd02235">
    <property type="entry name" value="cupin_BLL4011-like"/>
    <property type="match status" value="1"/>
</dbReference>
<organism evidence="3 4">
    <name type="scientific">Massilia atriviolacea</name>
    <dbReference type="NCBI Taxonomy" id="2495579"/>
    <lineage>
        <taxon>Bacteria</taxon>
        <taxon>Pseudomonadati</taxon>
        <taxon>Pseudomonadota</taxon>
        <taxon>Betaproteobacteria</taxon>
        <taxon>Burkholderiales</taxon>
        <taxon>Oxalobacteraceae</taxon>
        <taxon>Telluria group</taxon>
        <taxon>Massilia</taxon>
    </lineage>
</organism>
<feature type="domain" description="Cupin type-2" evidence="2">
    <location>
        <begin position="54"/>
        <end position="122"/>
    </location>
</feature>
<evidence type="ECO:0000259" key="2">
    <source>
        <dbReference type="Pfam" id="PF07883"/>
    </source>
</evidence>
<keyword evidence="4" id="KW-1185">Reference proteome</keyword>
<dbReference type="InterPro" id="IPR013096">
    <property type="entry name" value="Cupin_2"/>
</dbReference>
<dbReference type="RefSeq" id="WP_126072710.1">
    <property type="nucleotide sequence ID" value="NZ_CP051166.1"/>
</dbReference>
<keyword evidence="1" id="KW-0732">Signal</keyword>
<gene>
    <name evidence="3" type="ORF">EJB06_04060</name>
</gene>
<evidence type="ECO:0000313" key="3">
    <source>
        <dbReference type="EMBL" id="RSZ60298.1"/>
    </source>
</evidence>
<dbReference type="Pfam" id="PF07883">
    <property type="entry name" value="Cupin_2"/>
    <property type="match status" value="1"/>
</dbReference>
<accession>A0A430HRX4</accession>
<feature type="signal peptide" evidence="1">
    <location>
        <begin position="1"/>
        <end position="20"/>
    </location>
</feature>
<dbReference type="Proteomes" id="UP000278085">
    <property type="component" value="Unassembled WGS sequence"/>
</dbReference>
<dbReference type="OrthoDB" id="9793521at2"/>
<protein>
    <submittedName>
        <fullName evidence="3">Cupin domain-containing protein</fullName>
    </submittedName>
</protein>
<dbReference type="InterPro" id="IPR011051">
    <property type="entry name" value="RmlC_Cupin_sf"/>
</dbReference>
<name>A0A430HRX4_9BURK</name>
<reference evidence="3 4" key="1">
    <citation type="submission" date="2018-12" db="EMBL/GenBank/DDBJ databases">
        <authorList>
            <person name="Yang E."/>
        </authorList>
    </citation>
    <scope>NUCLEOTIDE SEQUENCE [LARGE SCALE GENOMIC DNA]</scope>
    <source>
        <strain evidence="3 4">SOD</strain>
    </source>
</reference>
<dbReference type="InterPro" id="IPR014710">
    <property type="entry name" value="RmlC-like_jellyroll"/>
</dbReference>
<dbReference type="PANTHER" id="PTHR38599">
    <property type="entry name" value="CUPIN DOMAIN PROTEIN (AFU_ORTHOLOGUE AFUA_3G13620)"/>
    <property type="match status" value="1"/>
</dbReference>
<dbReference type="PANTHER" id="PTHR38599:SF1">
    <property type="entry name" value="CUPIN DOMAIN PROTEIN (AFU_ORTHOLOGUE AFUA_3G13620)"/>
    <property type="match status" value="1"/>
</dbReference>
<dbReference type="Gene3D" id="2.60.120.10">
    <property type="entry name" value="Jelly Rolls"/>
    <property type="match status" value="1"/>
</dbReference>
<comment type="caution">
    <text evidence="3">The sequence shown here is derived from an EMBL/GenBank/DDBJ whole genome shotgun (WGS) entry which is preliminary data.</text>
</comment>
<sequence length="136" mass="13548">MRLPVSVCLPGLALALAGCAAPPPAPASAGGGIVRTPVHRAPSSFAGADAVVMRVELAAGARAGRHTHAGDEIGYVLEGEGQLLVDGAPPRLLRAGDAFVVPAGVVHDAHNPGGGTMRLVGVFVVDKDKPLATPAQ</sequence>
<dbReference type="AlphaFoldDB" id="A0A430HRX4"/>
<evidence type="ECO:0000313" key="4">
    <source>
        <dbReference type="Proteomes" id="UP000278085"/>
    </source>
</evidence>
<evidence type="ECO:0000256" key="1">
    <source>
        <dbReference type="SAM" id="SignalP"/>
    </source>
</evidence>
<dbReference type="SUPFAM" id="SSF51182">
    <property type="entry name" value="RmlC-like cupins"/>
    <property type="match status" value="1"/>
</dbReference>
<dbReference type="EMBL" id="RXLQ01000002">
    <property type="protein sequence ID" value="RSZ60298.1"/>
    <property type="molecule type" value="Genomic_DNA"/>
</dbReference>
<feature type="chain" id="PRO_5019262955" evidence="1">
    <location>
        <begin position="21"/>
        <end position="136"/>
    </location>
</feature>
<proteinExistence type="predicted"/>